<protein>
    <recommendedName>
        <fullName evidence="2">Macro domain-containing protein</fullName>
    </recommendedName>
</protein>
<gene>
    <name evidence="1" type="ORF">F4Y42_18640</name>
</gene>
<dbReference type="EMBL" id="VXRG01000153">
    <property type="protein sequence ID" value="MXY95463.1"/>
    <property type="molecule type" value="Genomic_DNA"/>
</dbReference>
<evidence type="ECO:0000313" key="1">
    <source>
        <dbReference type="EMBL" id="MXY95463.1"/>
    </source>
</evidence>
<reference evidence="1" key="1">
    <citation type="submission" date="2019-09" db="EMBL/GenBank/DDBJ databases">
        <title>Characterisation of the sponge microbiome using genome-centric metagenomics.</title>
        <authorList>
            <person name="Engelberts J.P."/>
            <person name="Robbins S.J."/>
            <person name="De Goeij J.M."/>
            <person name="Aranda M."/>
            <person name="Bell S.C."/>
            <person name="Webster N.S."/>
        </authorList>
    </citation>
    <scope>NUCLEOTIDE SEQUENCE</scope>
    <source>
        <strain evidence="1">SB0664_bin_27</strain>
    </source>
</reference>
<comment type="caution">
    <text evidence="1">The sequence shown here is derived from an EMBL/GenBank/DDBJ whole genome shotgun (WGS) entry which is preliminary data.</text>
</comment>
<name>A0A6B0YXT9_9CHLR</name>
<accession>A0A6B0YXT9</accession>
<sequence length="62" mass="5802">MELRVEQGNIAESDVDLIVINLFAGVTAPGGATGAIDRALNGAGGRGGAGGVVGGGAGAPAR</sequence>
<organism evidence="1">
    <name type="scientific">Caldilineaceae bacterium SB0664_bin_27</name>
    <dbReference type="NCBI Taxonomy" id="2605260"/>
    <lineage>
        <taxon>Bacteria</taxon>
        <taxon>Bacillati</taxon>
        <taxon>Chloroflexota</taxon>
        <taxon>Caldilineae</taxon>
        <taxon>Caldilineales</taxon>
        <taxon>Caldilineaceae</taxon>
    </lineage>
</organism>
<dbReference type="AlphaFoldDB" id="A0A6B0YXT9"/>
<proteinExistence type="predicted"/>
<evidence type="ECO:0008006" key="2">
    <source>
        <dbReference type="Google" id="ProtNLM"/>
    </source>
</evidence>